<evidence type="ECO:0000313" key="15">
    <source>
        <dbReference type="EMBL" id="QPT39736.1"/>
    </source>
</evidence>
<feature type="domain" description="Quinolinate phosphoribosyl transferase C-terminal" evidence="13">
    <location>
        <begin position="123"/>
        <end position="288"/>
    </location>
</feature>
<comment type="pathway">
    <text evidence="2">Cofactor biosynthesis; NAD(+) biosynthesis; nicotinate D-ribonucleotide from quinolinate: step 1/1.</text>
</comment>
<keyword evidence="8 12" id="KW-0808">Transferase</keyword>
<comment type="catalytic activity">
    <reaction evidence="10">
        <text>nicotinate beta-D-ribonucleotide + CO2 + diphosphate = quinolinate + 5-phospho-alpha-D-ribose 1-diphosphate + 2 H(+)</text>
        <dbReference type="Rhea" id="RHEA:12733"/>
        <dbReference type="ChEBI" id="CHEBI:15378"/>
        <dbReference type="ChEBI" id="CHEBI:16526"/>
        <dbReference type="ChEBI" id="CHEBI:29959"/>
        <dbReference type="ChEBI" id="CHEBI:33019"/>
        <dbReference type="ChEBI" id="CHEBI:57502"/>
        <dbReference type="ChEBI" id="CHEBI:58017"/>
        <dbReference type="EC" id="2.4.2.19"/>
    </reaction>
</comment>
<dbReference type="InterPro" id="IPR004393">
    <property type="entry name" value="NadC"/>
</dbReference>
<dbReference type="GO" id="GO:0034213">
    <property type="term" value="P:quinolinate catabolic process"/>
    <property type="evidence" value="ECO:0007669"/>
    <property type="project" value="TreeGrafter"/>
</dbReference>
<keyword evidence="18" id="KW-1185">Reference proteome</keyword>
<evidence type="ECO:0000259" key="14">
    <source>
        <dbReference type="Pfam" id="PF02749"/>
    </source>
</evidence>
<reference evidence="15 18" key="2">
    <citation type="submission" date="2020-12" db="EMBL/GenBank/DDBJ databases">
        <title>FDA dAtabase for Regulatory Grade micrObial Sequences (FDA-ARGOS): Supporting development and validation of Infectious Disease Dx tests.</title>
        <authorList>
            <person name="Sproer C."/>
            <person name="Gronow S."/>
            <person name="Severitt S."/>
            <person name="Schroder I."/>
            <person name="Tallon L."/>
            <person name="Sadzewicz L."/>
            <person name="Zhao X."/>
            <person name="Boylan J."/>
            <person name="Ott S."/>
            <person name="Bowen H."/>
            <person name="Vavikolanu K."/>
            <person name="Mehta A."/>
            <person name="Aluvathingal J."/>
            <person name="Nadendla S."/>
            <person name="Lowell S."/>
            <person name="Myers T."/>
            <person name="Yan Y."/>
            <person name="Sichtig H."/>
        </authorList>
    </citation>
    <scope>NUCLEOTIDE SEQUENCE [LARGE SCALE GENOMIC DNA]</scope>
    <source>
        <strain evidence="15 18">FDAARGOS_872</strain>
    </source>
</reference>
<dbReference type="GO" id="GO:0004514">
    <property type="term" value="F:nicotinate-nucleotide diphosphorylase (carboxylating) activity"/>
    <property type="evidence" value="ECO:0007669"/>
    <property type="project" value="UniProtKB-EC"/>
</dbReference>
<dbReference type="AlphaFoldDB" id="A0A378XJJ6"/>
<dbReference type="OrthoDB" id="9782546at2"/>
<evidence type="ECO:0000313" key="17">
    <source>
        <dbReference type="Proteomes" id="UP000254603"/>
    </source>
</evidence>
<evidence type="ECO:0000256" key="8">
    <source>
        <dbReference type="ARBA" id="ARBA00022679"/>
    </source>
</evidence>
<dbReference type="PANTHER" id="PTHR32179">
    <property type="entry name" value="NICOTINATE-NUCLEOTIDE PYROPHOSPHORYLASE [CARBOXYLATING]"/>
    <property type="match status" value="1"/>
</dbReference>
<evidence type="ECO:0000256" key="3">
    <source>
        <dbReference type="ARBA" id="ARBA00009400"/>
    </source>
</evidence>
<dbReference type="Gene3D" id="3.20.20.70">
    <property type="entry name" value="Aldolase class I"/>
    <property type="match status" value="1"/>
</dbReference>
<protein>
    <recommendedName>
        <fullName evidence="11">Probable nicotinate-nucleotide pyrophosphorylase [carboxylating]</fullName>
        <ecNumber evidence="5">2.4.2.19</ecNumber>
    </recommendedName>
    <alternativeName>
        <fullName evidence="9">Quinolinate phosphoribosyltransferase [decarboxylating]</fullName>
    </alternativeName>
</protein>
<dbReference type="GO" id="GO:0009435">
    <property type="term" value="P:NAD+ biosynthetic process"/>
    <property type="evidence" value="ECO:0007669"/>
    <property type="project" value="UniProtKB-UniPathway"/>
</dbReference>
<organism evidence="16 17">
    <name type="scientific">Oligella ureolytica</name>
    <dbReference type="NCBI Taxonomy" id="90244"/>
    <lineage>
        <taxon>Bacteria</taxon>
        <taxon>Pseudomonadati</taxon>
        <taxon>Pseudomonadota</taxon>
        <taxon>Betaproteobacteria</taxon>
        <taxon>Burkholderiales</taxon>
        <taxon>Alcaligenaceae</taxon>
        <taxon>Oligella</taxon>
    </lineage>
</organism>
<dbReference type="Gene3D" id="3.90.1170.20">
    <property type="entry name" value="Quinolinate phosphoribosyl transferase, N-terminal domain"/>
    <property type="match status" value="1"/>
</dbReference>
<proteinExistence type="inferred from homology"/>
<dbReference type="InterPro" id="IPR022412">
    <property type="entry name" value="Quinolinate_PRibosylTrfase_N"/>
</dbReference>
<dbReference type="InterPro" id="IPR013785">
    <property type="entry name" value="Aldolase_TIM"/>
</dbReference>
<dbReference type="FunFam" id="3.20.20.70:FF:000030">
    <property type="entry name" value="Nicotinate-nucleotide pyrophosphorylase, carboxylating"/>
    <property type="match status" value="1"/>
</dbReference>
<dbReference type="STRING" id="1122619.GCA_000373745_00323"/>
<keyword evidence="6" id="KW-0662">Pyridine nucleotide biosynthesis</keyword>
<keyword evidence="7 12" id="KW-0328">Glycosyltransferase</keyword>
<evidence type="ECO:0000256" key="11">
    <source>
        <dbReference type="ARBA" id="ARBA00069173"/>
    </source>
</evidence>
<dbReference type="Proteomes" id="UP000594903">
    <property type="component" value="Chromosome"/>
</dbReference>
<comment type="function">
    <text evidence="1">Involved in the catabolism of quinolinic acid (QA).</text>
</comment>
<dbReference type="FunFam" id="3.90.1170.20:FF:000001">
    <property type="entry name" value="Nicotinate-nucleotide diphosphorylase (Carboxylating)"/>
    <property type="match status" value="1"/>
</dbReference>
<dbReference type="EC" id="2.4.2.19" evidence="5"/>
<dbReference type="InterPro" id="IPR002638">
    <property type="entry name" value="Quinolinate_PRibosylTrfase_C"/>
</dbReference>
<evidence type="ECO:0000256" key="12">
    <source>
        <dbReference type="PIRNR" id="PIRNR006250"/>
    </source>
</evidence>
<dbReference type="PIRSF" id="PIRSF006250">
    <property type="entry name" value="NadC_ModD"/>
    <property type="match status" value="1"/>
</dbReference>
<dbReference type="CDD" id="cd01572">
    <property type="entry name" value="QPRTase"/>
    <property type="match status" value="1"/>
</dbReference>
<dbReference type="EMBL" id="CP065725">
    <property type="protein sequence ID" value="QPT39736.1"/>
    <property type="molecule type" value="Genomic_DNA"/>
</dbReference>
<accession>A0A378XJJ6</accession>
<dbReference type="SUPFAM" id="SSF51690">
    <property type="entry name" value="Nicotinate/Quinolinate PRTase C-terminal domain-like"/>
    <property type="match status" value="1"/>
</dbReference>
<dbReference type="PANTHER" id="PTHR32179:SF3">
    <property type="entry name" value="NICOTINATE-NUCLEOTIDE PYROPHOSPHORYLASE [CARBOXYLATING]"/>
    <property type="match status" value="1"/>
</dbReference>
<sequence>MNQQINPVASVPPLPDLLIEPIVRATLAEDLGRAGDITSHAIIPADCYSELFLVARRPGVLAGSDLARLAFQLMDKEVVFEPLLVDGARLEKGSRIARVAGPARALLTAERTALNFLCHLSGVATITAQIADSIAEYNCYVTCTRKTTPLLRAVEKYAVRVGGGRNHRFGLDDAVLIKDNHIAVAGSLTLAVERARAAVGHLVKIEVEVDSLEQLDEALALSVDVLLLDNMSLEQLAEAVRRIDGRAISEASGGVTPESAIAIAQQGVNQIAIGWITHSAPILDIGLDVA</sequence>
<evidence type="ECO:0000256" key="5">
    <source>
        <dbReference type="ARBA" id="ARBA00011944"/>
    </source>
</evidence>
<dbReference type="UniPathway" id="UPA00253">
    <property type="reaction ID" value="UER00331"/>
</dbReference>
<dbReference type="Proteomes" id="UP000254603">
    <property type="component" value="Unassembled WGS sequence"/>
</dbReference>
<dbReference type="InterPro" id="IPR037128">
    <property type="entry name" value="Quinolinate_PRibosylTase_N_sf"/>
</dbReference>
<dbReference type="InterPro" id="IPR027277">
    <property type="entry name" value="NadC/ModD"/>
</dbReference>
<evidence type="ECO:0000256" key="7">
    <source>
        <dbReference type="ARBA" id="ARBA00022676"/>
    </source>
</evidence>
<evidence type="ECO:0000313" key="18">
    <source>
        <dbReference type="Proteomes" id="UP000594903"/>
    </source>
</evidence>
<evidence type="ECO:0000256" key="4">
    <source>
        <dbReference type="ARBA" id="ARBA00011218"/>
    </source>
</evidence>
<reference evidence="16 17" key="1">
    <citation type="submission" date="2018-06" db="EMBL/GenBank/DDBJ databases">
        <authorList>
            <consortium name="Pathogen Informatics"/>
            <person name="Doyle S."/>
        </authorList>
    </citation>
    <scope>NUCLEOTIDE SEQUENCE [LARGE SCALE GENOMIC DNA]</scope>
    <source>
        <strain evidence="16 17">NCTC11997</strain>
    </source>
</reference>
<comment type="subunit">
    <text evidence="4">Hexamer formed by 3 homodimers.</text>
</comment>
<evidence type="ECO:0000256" key="10">
    <source>
        <dbReference type="ARBA" id="ARBA00047445"/>
    </source>
</evidence>
<evidence type="ECO:0000256" key="1">
    <source>
        <dbReference type="ARBA" id="ARBA00003237"/>
    </source>
</evidence>
<evidence type="ECO:0000259" key="13">
    <source>
        <dbReference type="Pfam" id="PF01729"/>
    </source>
</evidence>
<dbReference type="InterPro" id="IPR036068">
    <property type="entry name" value="Nicotinate_pribotase-like_C"/>
</dbReference>
<feature type="domain" description="Quinolinate phosphoribosyl transferase N-terminal" evidence="14">
    <location>
        <begin position="36"/>
        <end position="121"/>
    </location>
</feature>
<dbReference type="Pfam" id="PF01729">
    <property type="entry name" value="QRPTase_C"/>
    <property type="match status" value="1"/>
</dbReference>
<dbReference type="GO" id="GO:0005737">
    <property type="term" value="C:cytoplasm"/>
    <property type="evidence" value="ECO:0007669"/>
    <property type="project" value="TreeGrafter"/>
</dbReference>
<gene>
    <name evidence="16" type="primary">nadC_2</name>
    <name evidence="15" type="ORF">I6G29_11490</name>
    <name evidence="16" type="ORF">NCTC11997_02366</name>
</gene>
<evidence type="ECO:0000256" key="2">
    <source>
        <dbReference type="ARBA" id="ARBA00004893"/>
    </source>
</evidence>
<name>A0A378XJJ6_9BURK</name>
<dbReference type="Pfam" id="PF02749">
    <property type="entry name" value="QRPTase_N"/>
    <property type="match status" value="1"/>
</dbReference>
<evidence type="ECO:0000313" key="16">
    <source>
        <dbReference type="EMBL" id="SUA57375.1"/>
    </source>
</evidence>
<comment type="similarity">
    <text evidence="3 12">Belongs to the NadC/ModD family.</text>
</comment>
<dbReference type="EMBL" id="UGSB01000001">
    <property type="protein sequence ID" value="SUA57375.1"/>
    <property type="molecule type" value="Genomic_DNA"/>
</dbReference>
<evidence type="ECO:0000256" key="9">
    <source>
        <dbReference type="ARBA" id="ARBA00033102"/>
    </source>
</evidence>
<evidence type="ECO:0000256" key="6">
    <source>
        <dbReference type="ARBA" id="ARBA00022642"/>
    </source>
</evidence>
<dbReference type="SUPFAM" id="SSF54675">
    <property type="entry name" value="Nicotinate/Quinolinate PRTase N-terminal domain-like"/>
    <property type="match status" value="1"/>
</dbReference>
<dbReference type="NCBIfam" id="TIGR00078">
    <property type="entry name" value="nadC"/>
    <property type="match status" value="1"/>
</dbReference>
<dbReference type="RefSeq" id="WP_018573500.1">
    <property type="nucleotide sequence ID" value="NZ_CP065725.1"/>
</dbReference>